<name>A0A1F5X0H6_9BACT</name>
<sequence length="384" mass="43356">MESMEELLKRDEQREKDGFAKKIKIGKVMAGPGKVIMIPYVTEEKIIHGDFEPSEDGDEGDAGKGDGEVGEVIGKKPLWGEGEDGDKGEESNGAGEGSGGEHGIEAEAYKQGKELSEKFQLPNLKDKGKKVPTDEYIYDLTDRHRGSGQLLDKKATLRRIVKTNTVLGKYDPDNVDTAKFVISPNDKIYRVLSKEKVWKSQAIVFFVRDYSGSMEGEPTKSVVTQHLMIYSWLMVQYQALVIPRFIVHDMDAKEVSVQNYFRKKSEGGTLISSGYKKVNEIVESEGLARDYNVYVFYGTDGDNFETDYKDMFRELDKILGYVNRFGVSVLRNPYYVSTERNFELLVKKANLPERKELFRMHSMSSGSVTDEQNIEAVKALIAQD</sequence>
<gene>
    <name evidence="2" type="ORF">A2924_03265</name>
</gene>
<dbReference type="InterPro" id="IPR006698">
    <property type="entry name" value="UPF0229"/>
</dbReference>
<dbReference type="Proteomes" id="UP000178046">
    <property type="component" value="Unassembled WGS sequence"/>
</dbReference>
<evidence type="ECO:0000256" key="1">
    <source>
        <dbReference type="SAM" id="MobiDB-lite"/>
    </source>
</evidence>
<dbReference type="Pfam" id="PF04285">
    <property type="entry name" value="DUF444"/>
    <property type="match status" value="1"/>
</dbReference>
<comment type="caution">
    <text evidence="2">The sequence shown here is derived from an EMBL/GenBank/DDBJ whole genome shotgun (WGS) entry which is preliminary data.</text>
</comment>
<dbReference type="PANTHER" id="PTHR30510:SF2">
    <property type="entry name" value="UPF0229 PROTEIN YEAH"/>
    <property type="match status" value="1"/>
</dbReference>
<dbReference type="AlphaFoldDB" id="A0A1F5X0H6"/>
<evidence type="ECO:0008006" key="4">
    <source>
        <dbReference type="Google" id="ProtNLM"/>
    </source>
</evidence>
<protein>
    <recommendedName>
        <fullName evidence="4">DUF444 family protein</fullName>
    </recommendedName>
</protein>
<evidence type="ECO:0000313" key="3">
    <source>
        <dbReference type="Proteomes" id="UP000178046"/>
    </source>
</evidence>
<proteinExistence type="predicted"/>
<dbReference type="NCBIfam" id="NF003712">
    <property type="entry name" value="PRK05325.2-4"/>
    <property type="match status" value="1"/>
</dbReference>
<evidence type="ECO:0000313" key="2">
    <source>
        <dbReference type="EMBL" id="OGF81392.1"/>
    </source>
</evidence>
<organism evidence="2 3">
    <name type="scientific">Candidatus Giovannonibacteria bacterium RIFCSPLOWO2_01_FULL_44_16</name>
    <dbReference type="NCBI Taxonomy" id="1798348"/>
    <lineage>
        <taxon>Bacteria</taxon>
        <taxon>Candidatus Giovannoniibacteriota</taxon>
    </lineage>
</organism>
<accession>A0A1F5X0H6</accession>
<dbReference type="EMBL" id="MFIA01000042">
    <property type="protein sequence ID" value="OGF81392.1"/>
    <property type="molecule type" value="Genomic_DNA"/>
</dbReference>
<reference evidence="2 3" key="1">
    <citation type="journal article" date="2016" name="Nat. Commun.">
        <title>Thousands of microbial genomes shed light on interconnected biogeochemical processes in an aquifer system.</title>
        <authorList>
            <person name="Anantharaman K."/>
            <person name="Brown C.T."/>
            <person name="Hug L.A."/>
            <person name="Sharon I."/>
            <person name="Castelle C.J."/>
            <person name="Probst A.J."/>
            <person name="Thomas B.C."/>
            <person name="Singh A."/>
            <person name="Wilkins M.J."/>
            <person name="Karaoz U."/>
            <person name="Brodie E.L."/>
            <person name="Williams K.H."/>
            <person name="Hubbard S.S."/>
            <person name="Banfield J.F."/>
        </authorList>
    </citation>
    <scope>NUCLEOTIDE SEQUENCE [LARGE SCALE GENOMIC DNA]</scope>
</reference>
<dbReference type="PANTHER" id="PTHR30510">
    <property type="entry name" value="UPF0229 PROTEIN YEAH"/>
    <property type="match status" value="1"/>
</dbReference>
<feature type="region of interest" description="Disordered" evidence="1">
    <location>
        <begin position="48"/>
        <end position="102"/>
    </location>
</feature>